<dbReference type="GO" id="GO:0005886">
    <property type="term" value="C:plasma membrane"/>
    <property type="evidence" value="ECO:0007669"/>
    <property type="project" value="UniProtKB-SubCell"/>
</dbReference>
<keyword evidence="5 6" id="KW-0472">Membrane</keyword>
<feature type="transmembrane region" description="Helical" evidence="6">
    <location>
        <begin position="76"/>
        <end position="102"/>
    </location>
</feature>
<protein>
    <recommendedName>
        <fullName evidence="7">Major facilitator superfamily (MFS) profile domain-containing protein</fullName>
    </recommendedName>
</protein>
<evidence type="ECO:0000256" key="4">
    <source>
        <dbReference type="ARBA" id="ARBA00022989"/>
    </source>
</evidence>
<feature type="transmembrane region" description="Helical" evidence="6">
    <location>
        <begin position="34"/>
        <end position="55"/>
    </location>
</feature>
<feature type="domain" description="Major facilitator superfamily (MFS) profile" evidence="7">
    <location>
        <begin position="76"/>
        <end position="215"/>
    </location>
</feature>
<gene>
    <name evidence="8" type="ORF">S12H4_39051</name>
</gene>
<dbReference type="SUPFAM" id="SSF103473">
    <property type="entry name" value="MFS general substrate transporter"/>
    <property type="match status" value="1"/>
</dbReference>
<evidence type="ECO:0000256" key="2">
    <source>
        <dbReference type="ARBA" id="ARBA00022475"/>
    </source>
</evidence>
<dbReference type="EMBL" id="BARW01023567">
    <property type="protein sequence ID" value="GAI97147.1"/>
    <property type="molecule type" value="Genomic_DNA"/>
</dbReference>
<evidence type="ECO:0000256" key="1">
    <source>
        <dbReference type="ARBA" id="ARBA00004651"/>
    </source>
</evidence>
<feature type="transmembrane region" description="Helical" evidence="6">
    <location>
        <begin position="141"/>
        <end position="159"/>
    </location>
</feature>
<keyword evidence="4 6" id="KW-1133">Transmembrane helix</keyword>
<keyword evidence="3 6" id="KW-0812">Transmembrane</keyword>
<dbReference type="InterPro" id="IPR020846">
    <property type="entry name" value="MFS_dom"/>
</dbReference>
<dbReference type="Pfam" id="PF07690">
    <property type="entry name" value="MFS_1"/>
    <property type="match status" value="1"/>
</dbReference>
<name>X1SVQ7_9ZZZZ</name>
<evidence type="ECO:0000313" key="8">
    <source>
        <dbReference type="EMBL" id="GAI97147.1"/>
    </source>
</evidence>
<feature type="transmembrane region" description="Helical" evidence="6">
    <location>
        <begin position="165"/>
        <end position="184"/>
    </location>
</feature>
<accession>X1SVQ7</accession>
<comment type="subcellular location">
    <subcellularLocation>
        <location evidence="1">Cell membrane</location>
        <topology evidence="1">Multi-pass membrane protein</topology>
    </subcellularLocation>
</comment>
<dbReference type="PANTHER" id="PTHR43124">
    <property type="entry name" value="PURINE EFFLUX PUMP PBUE"/>
    <property type="match status" value="1"/>
</dbReference>
<dbReference type="InterPro" id="IPR050189">
    <property type="entry name" value="MFS_Efflux_Transporters"/>
</dbReference>
<dbReference type="PROSITE" id="PS50850">
    <property type="entry name" value="MFS"/>
    <property type="match status" value="1"/>
</dbReference>
<evidence type="ECO:0000256" key="5">
    <source>
        <dbReference type="ARBA" id="ARBA00023136"/>
    </source>
</evidence>
<dbReference type="AlphaFoldDB" id="X1SVQ7"/>
<evidence type="ECO:0000259" key="7">
    <source>
        <dbReference type="PROSITE" id="PS50850"/>
    </source>
</evidence>
<reference evidence="8" key="1">
    <citation type="journal article" date="2014" name="Front. Microbiol.">
        <title>High frequency of phylogenetically diverse reductive dehalogenase-homologous genes in deep subseafloor sedimentary metagenomes.</title>
        <authorList>
            <person name="Kawai M."/>
            <person name="Futagami T."/>
            <person name="Toyoda A."/>
            <person name="Takaki Y."/>
            <person name="Nishi S."/>
            <person name="Hori S."/>
            <person name="Arai W."/>
            <person name="Tsubouchi T."/>
            <person name="Morono Y."/>
            <person name="Uchiyama I."/>
            <person name="Ito T."/>
            <person name="Fujiyama A."/>
            <person name="Inagaki F."/>
            <person name="Takami H."/>
        </authorList>
    </citation>
    <scope>NUCLEOTIDE SEQUENCE</scope>
    <source>
        <strain evidence="8">Expedition CK06-06</strain>
    </source>
</reference>
<feature type="transmembrane region" description="Helical" evidence="6">
    <location>
        <begin position="114"/>
        <end position="134"/>
    </location>
</feature>
<dbReference type="Gene3D" id="1.20.1250.20">
    <property type="entry name" value="MFS general substrate transporter like domains"/>
    <property type="match status" value="1"/>
</dbReference>
<evidence type="ECO:0000256" key="6">
    <source>
        <dbReference type="SAM" id="Phobius"/>
    </source>
</evidence>
<proteinExistence type="predicted"/>
<dbReference type="PANTHER" id="PTHR43124:SF3">
    <property type="entry name" value="CHLORAMPHENICOL EFFLUX PUMP RV0191"/>
    <property type="match status" value="1"/>
</dbReference>
<dbReference type="GO" id="GO:0022857">
    <property type="term" value="F:transmembrane transporter activity"/>
    <property type="evidence" value="ECO:0007669"/>
    <property type="project" value="InterPro"/>
</dbReference>
<dbReference type="InterPro" id="IPR036259">
    <property type="entry name" value="MFS_trans_sf"/>
</dbReference>
<sequence length="215" mass="22061">MRASALLTLVGSAGRILATGVTGSLNERGGYPLAFSLAAGAATLGAIAILGACEARRPPERPSAAGILRLISRRDVLLPSLLSAAIQYVNWASTFGFIPILASQLGATHGTQSLLLSINMGVVTLGNLVATTIVRHVDSRRLVLLSFTLLAAGVGGAALAPSLPFLFASQLSIGLGQGIVYPVLMGMSIRHVRDAERATAMGLHQSVYAAGMFGG</sequence>
<keyword evidence="2" id="KW-1003">Cell membrane</keyword>
<feature type="non-terminal residue" evidence="8">
    <location>
        <position position="215"/>
    </location>
</feature>
<comment type="caution">
    <text evidence="8">The sequence shown here is derived from an EMBL/GenBank/DDBJ whole genome shotgun (WGS) entry which is preliminary data.</text>
</comment>
<dbReference type="InterPro" id="IPR011701">
    <property type="entry name" value="MFS"/>
</dbReference>
<organism evidence="8">
    <name type="scientific">marine sediment metagenome</name>
    <dbReference type="NCBI Taxonomy" id="412755"/>
    <lineage>
        <taxon>unclassified sequences</taxon>
        <taxon>metagenomes</taxon>
        <taxon>ecological metagenomes</taxon>
    </lineage>
</organism>
<evidence type="ECO:0000256" key="3">
    <source>
        <dbReference type="ARBA" id="ARBA00022692"/>
    </source>
</evidence>